<evidence type="ECO:0000256" key="2">
    <source>
        <dbReference type="ARBA" id="ARBA00022603"/>
    </source>
</evidence>
<dbReference type="HAMAP" id="MF_03188">
    <property type="entry name" value="Methyltr_EFM4"/>
    <property type="match status" value="1"/>
</dbReference>
<dbReference type="OrthoDB" id="10069295at2759"/>
<keyword evidence="3 5" id="KW-0808">Transferase</keyword>
<keyword evidence="1 5" id="KW-0963">Cytoplasm</keyword>
<dbReference type="GO" id="GO:0016192">
    <property type="term" value="P:vesicle-mediated transport"/>
    <property type="evidence" value="ECO:0007669"/>
    <property type="project" value="UniProtKB-UniRule"/>
</dbReference>
<gene>
    <name evidence="5" type="primary">EFM4</name>
    <name evidence="8" type="ORF">BJ684DRAFT_21321</name>
</gene>
<keyword evidence="2 5" id="KW-0489">Methyltransferase</keyword>
<evidence type="ECO:0000313" key="9">
    <source>
        <dbReference type="Proteomes" id="UP000267251"/>
    </source>
</evidence>
<dbReference type="InterPro" id="IPR026635">
    <property type="entry name" value="Efm4/METTL10"/>
</dbReference>
<proteinExistence type="inferred from homology"/>
<dbReference type="InterPro" id="IPR025714">
    <property type="entry name" value="Methyltranfer_dom"/>
</dbReference>
<evidence type="ECO:0000259" key="7">
    <source>
        <dbReference type="Pfam" id="PF13847"/>
    </source>
</evidence>
<dbReference type="PANTHER" id="PTHR12843:SF5">
    <property type="entry name" value="EEF1A LYSINE METHYLTRANSFERASE 2"/>
    <property type="match status" value="1"/>
</dbReference>
<dbReference type="PANTHER" id="PTHR12843">
    <property type="entry name" value="PROTEIN-LYSINE N-METHYLTRANSFERASE METTL10"/>
    <property type="match status" value="1"/>
</dbReference>
<dbReference type="InterPro" id="IPR029063">
    <property type="entry name" value="SAM-dependent_MTases_sf"/>
</dbReference>
<accession>A0A4P9Y0D4</accession>
<name>A0A4P9Y0D4_9FUNG</name>
<dbReference type="CDD" id="cd02440">
    <property type="entry name" value="AdoMet_MTases"/>
    <property type="match status" value="1"/>
</dbReference>
<sequence>MFPSSAIAKDPSSRTVDLDPSDLGTQSYWDKAYERELANFEDTGDIGEIWFGEESVDKMIEWTIENLDDKYSRVLDVGCGNGHLLFELSSLGYRELTGLDYSQPSIDLAEAIVSKRTGEGDEDAKERISFMCADLFNLKPKDVNGGAFDLILDKGTFDAISLNPEQKAKRSSGAPGPMDQYGPVIASLLREDGILLITSCNWTKEELIAQFSECLEYINHVKYPTFTFGGVTGQRITTVAFRRKESVTEA</sequence>
<evidence type="ECO:0000256" key="6">
    <source>
        <dbReference type="SAM" id="MobiDB-lite"/>
    </source>
</evidence>
<dbReference type="Pfam" id="PF13847">
    <property type="entry name" value="Methyltransf_31"/>
    <property type="match status" value="1"/>
</dbReference>
<reference evidence="9" key="1">
    <citation type="journal article" date="2018" name="Nat. Microbiol.">
        <title>Leveraging single-cell genomics to expand the fungal tree of life.</title>
        <authorList>
            <person name="Ahrendt S.R."/>
            <person name="Quandt C.A."/>
            <person name="Ciobanu D."/>
            <person name="Clum A."/>
            <person name="Salamov A."/>
            <person name="Andreopoulos B."/>
            <person name="Cheng J.F."/>
            <person name="Woyke T."/>
            <person name="Pelin A."/>
            <person name="Henrissat B."/>
            <person name="Reynolds N.K."/>
            <person name="Benny G.L."/>
            <person name="Smith M.E."/>
            <person name="James T.Y."/>
            <person name="Grigoriev I.V."/>
        </authorList>
    </citation>
    <scope>NUCLEOTIDE SEQUENCE [LARGE SCALE GENOMIC DNA]</scope>
</reference>
<feature type="region of interest" description="Disordered" evidence="6">
    <location>
        <begin position="1"/>
        <end position="20"/>
    </location>
</feature>
<dbReference type="EMBL" id="KZ988474">
    <property type="protein sequence ID" value="RKP12114.1"/>
    <property type="molecule type" value="Genomic_DNA"/>
</dbReference>
<comment type="similarity">
    <text evidence="5">Belongs to the class I-like SAM-binding methyltransferase superfamily. EFM4 family.</text>
</comment>
<dbReference type="GO" id="GO:0032259">
    <property type="term" value="P:methylation"/>
    <property type="evidence" value="ECO:0007669"/>
    <property type="project" value="UniProtKB-KW"/>
</dbReference>
<evidence type="ECO:0000256" key="5">
    <source>
        <dbReference type="HAMAP-Rule" id="MF_03188"/>
    </source>
</evidence>
<evidence type="ECO:0000256" key="1">
    <source>
        <dbReference type="ARBA" id="ARBA00022490"/>
    </source>
</evidence>
<evidence type="ECO:0000256" key="3">
    <source>
        <dbReference type="ARBA" id="ARBA00022679"/>
    </source>
</evidence>
<dbReference type="EC" id="2.1.1.-" evidence="5"/>
<comment type="subcellular location">
    <subcellularLocation>
        <location evidence="5">Cytoplasm</location>
    </subcellularLocation>
</comment>
<comment type="function">
    <text evidence="5">S-adenosyl-L-methionine-dependent protein-lysine N-methyltransferase that mono- and dimethylates elongation factor 1-alpha at 'Lys-316'. May play a role in intracellular transport.</text>
</comment>
<evidence type="ECO:0000256" key="4">
    <source>
        <dbReference type="ARBA" id="ARBA00022691"/>
    </source>
</evidence>
<feature type="domain" description="Methyltransferase" evidence="7">
    <location>
        <begin position="69"/>
        <end position="219"/>
    </location>
</feature>
<keyword evidence="9" id="KW-1185">Reference proteome</keyword>
<dbReference type="GO" id="GO:0005737">
    <property type="term" value="C:cytoplasm"/>
    <property type="evidence" value="ECO:0007669"/>
    <property type="project" value="UniProtKB-SubCell"/>
</dbReference>
<dbReference type="Proteomes" id="UP000267251">
    <property type="component" value="Unassembled WGS sequence"/>
</dbReference>
<organism evidence="8 9">
    <name type="scientific">Piptocephalis cylindrospora</name>
    <dbReference type="NCBI Taxonomy" id="1907219"/>
    <lineage>
        <taxon>Eukaryota</taxon>
        <taxon>Fungi</taxon>
        <taxon>Fungi incertae sedis</taxon>
        <taxon>Zoopagomycota</taxon>
        <taxon>Zoopagomycotina</taxon>
        <taxon>Zoopagomycetes</taxon>
        <taxon>Zoopagales</taxon>
        <taxon>Piptocephalidaceae</taxon>
        <taxon>Piptocephalis</taxon>
    </lineage>
</organism>
<evidence type="ECO:0000313" key="8">
    <source>
        <dbReference type="EMBL" id="RKP12114.1"/>
    </source>
</evidence>
<dbReference type="AlphaFoldDB" id="A0A4P9Y0D4"/>
<protein>
    <recommendedName>
        <fullName evidence="5">Protein-lysine N-methyltransferase EFM4</fullName>
        <ecNumber evidence="5">2.1.1.-</ecNumber>
    </recommendedName>
    <alternativeName>
        <fullName evidence="5">Elongation factor methyltransferase 4</fullName>
    </alternativeName>
</protein>
<dbReference type="GO" id="GO:0016279">
    <property type="term" value="F:protein-lysine N-methyltransferase activity"/>
    <property type="evidence" value="ECO:0007669"/>
    <property type="project" value="UniProtKB-UniRule"/>
</dbReference>
<dbReference type="SUPFAM" id="SSF53335">
    <property type="entry name" value="S-adenosyl-L-methionine-dependent methyltransferases"/>
    <property type="match status" value="1"/>
</dbReference>
<dbReference type="Gene3D" id="3.40.50.150">
    <property type="entry name" value="Vaccinia Virus protein VP39"/>
    <property type="match status" value="1"/>
</dbReference>
<keyword evidence="5" id="KW-0813">Transport</keyword>
<keyword evidence="4 5" id="KW-0949">S-adenosyl-L-methionine</keyword>